<dbReference type="AlphaFoldDB" id="A0A0L6VGH5"/>
<sequence length="92" mass="10235">MDNLFSNRLELAASASPIRMQQFTLAMHLILRNVEVICPGVSLTPSTNMDRVADAGMINRRELEGLIEELQGPGWGFLKKVSKLLGEPRNRA</sequence>
<dbReference type="VEuPathDB" id="FungiDB:VP01_1655g3"/>
<keyword evidence="2" id="KW-1185">Reference proteome</keyword>
<evidence type="ECO:0000313" key="1">
    <source>
        <dbReference type="EMBL" id="KNZ59833.1"/>
    </source>
</evidence>
<reference evidence="1 2" key="1">
    <citation type="submission" date="2015-08" db="EMBL/GenBank/DDBJ databases">
        <title>Next Generation Sequencing and Analysis of the Genome of Puccinia sorghi L Schw, the Causal Agent of Maize Common Rust.</title>
        <authorList>
            <person name="Rochi L."/>
            <person name="Burguener G."/>
            <person name="Darino M."/>
            <person name="Turjanski A."/>
            <person name="Kreff E."/>
            <person name="Dieguez M.J."/>
            <person name="Sacco F."/>
        </authorList>
    </citation>
    <scope>NUCLEOTIDE SEQUENCE [LARGE SCALE GENOMIC DNA]</scope>
    <source>
        <strain evidence="1 2">RO10H11247</strain>
    </source>
</reference>
<comment type="caution">
    <text evidence="1">The sequence shown here is derived from an EMBL/GenBank/DDBJ whole genome shotgun (WGS) entry which is preliminary data.</text>
</comment>
<dbReference type="EMBL" id="LAVV01006454">
    <property type="protein sequence ID" value="KNZ59833.1"/>
    <property type="molecule type" value="Genomic_DNA"/>
</dbReference>
<dbReference type="Proteomes" id="UP000037035">
    <property type="component" value="Unassembled WGS sequence"/>
</dbReference>
<name>A0A0L6VGH5_9BASI</name>
<proteinExistence type="predicted"/>
<organism evidence="1 2">
    <name type="scientific">Puccinia sorghi</name>
    <dbReference type="NCBI Taxonomy" id="27349"/>
    <lineage>
        <taxon>Eukaryota</taxon>
        <taxon>Fungi</taxon>
        <taxon>Dikarya</taxon>
        <taxon>Basidiomycota</taxon>
        <taxon>Pucciniomycotina</taxon>
        <taxon>Pucciniomycetes</taxon>
        <taxon>Pucciniales</taxon>
        <taxon>Pucciniaceae</taxon>
        <taxon>Puccinia</taxon>
    </lineage>
</organism>
<evidence type="ECO:0000313" key="2">
    <source>
        <dbReference type="Proteomes" id="UP000037035"/>
    </source>
</evidence>
<gene>
    <name evidence="1" type="ORF">VP01_1655g3</name>
</gene>
<accession>A0A0L6VGH5</accession>
<protein>
    <submittedName>
        <fullName evidence="1">Uncharacterized protein</fullName>
    </submittedName>
</protein>